<reference evidence="2" key="1">
    <citation type="journal article" date="2019" name="Int. J. Syst. Evol. Microbiol.">
        <title>The Global Catalogue of Microorganisms (GCM) 10K type strain sequencing project: providing services to taxonomists for standard genome sequencing and annotation.</title>
        <authorList>
            <consortium name="The Broad Institute Genomics Platform"/>
            <consortium name="The Broad Institute Genome Sequencing Center for Infectious Disease"/>
            <person name="Wu L."/>
            <person name="Ma J."/>
        </authorList>
    </citation>
    <scope>NUCLEOTIDE SEQUENCE [LARGE SCALE GENOMIC DNA]</scope>
    <source>
        <strain evidence="2">JCM 15572</strain>
    </source>
</reference>
<gene>
    <name evidence="1" type="ORF">GCM10009804_62480</name>
</gene>
<accession>A0ABP4Q343</accession>
<dbReference type="EMBL" id="BAAAPH010000025">
    <property type="protein sequence ID" value="GAA1597533.1"/>
    <property type="molecule type" value="Genomic_DNA"/>
</dbReference>
<dbReference type="SUPFAM" id="SSF51735">
    <property type="entry name" value="NAD(P)-binding Rossmann-fold domains"/>
    <property type="match status" value="1"/>
</dbReference>
<name>A0ABP4Q343_9ACTN</name>
<organism evidence="1 2">
    <name type="scientific">Kribbella hippodromi</name>
    <dbReference type="NCBI Taxonomy" id="434347"/>
    <lineage>
        <taxon>Bacteria</taxon>
        <taxon>Bacillati</taxon>
        <taxon>Actinomycetota</taxon>
        <taxon>Actinomycetes</taxon>
        <taxon>Propionibacteriales</taxon>
        <taxon>Kribbellaceae</taxon>
        <taxon>Kribbella</taxon>
    </lineage>
</organism>
<dbReference type="RefSeq" id="WP_344239263.1">
    <property type="nucleotide sequence ID" value="NZ_BAAAPH010000025.1"/>
</dbReference>
<dbReference type="Gene3D" id="3.40.50.720">
    <property type="entry name" value="NAD(P)-binding Rossmann-like Domain"/>
    <property type="match status" value="1"/>
</dbReference>
<evidence type="ECO:0000313" key="2">
    <source>
        <dbReference type="Proteomes" id="UP001501705"/>
    </source>
</evidence>
<proteinExistence type="predicted"/>
<dbReference type="Pfam" id="PF13561">
    <property type="entry name" value="adh_short_C2"/>
    <property type="match status" value="1"/>
</dbReference>
<keyword evidence="2" id="KW-1185">Reference proteome</keyword>
<evidence type="ECO:0008006" key="3">
    <source>
        <dbReference type="Google" id="ProtNLM"/>
    </source>
</evidence>
<dbReference type="Proteomes" id="UP001501705">
    <property type="component" value="Unassembled WGS sequence"/>
</dbReference>
<sequence length="81" mass="8598">MTSEVIDKLPWAFWTARRHSSPEGRAVGHNPPEAQQLLGGITALGRMGTPAEVADVVAFLAGPDGRWMTGQNLRASGGMLV</sequence>
<comment type="caution">
    <text evidence="1">The sequence shown here is derived from an EMBL/GenBank/DDBJ whole genome shotgun (WGS) entry which is preliminary data.</text>
</comment>
<dbReference type="InterPro" id="IPR002347">
    <property type="entry name" value="SDR_fam"/>
</dbReference>
<evidence type="ECO:0000313" key="1">
    <source>
        <dbReference type="EMBL" id="GAA1597533.1"/>
    </source>
</evidence>
<protein>
    <recommendedName>
        <fullName evidence="3">SDR family oxidoreductase</fullName>
    </recommendedName>
</protein>
<dbReference type="InterPro" id="IPR036291">
    <property type="entry name" value="NAD(P)-bd_dom_sf"/>
</dbReference>